<gene>
    <name evidence="2" type="ordered locus">SELR_pSRC400530</name>
</gene>
<proteinExistence type="predicted"/>
<dbReference type="Proteomes" id="UP000007887">
    <property type="component" value="Plasmid pSRC4"/>
</dbReference>
<protein>
    <submittedName>
        <fullName evidence="2">Uncharacterized protein</fullName>
    </submittedName>
</protein>
<keyword evidence="1" id="KW-0812">Transmembrane</keyword>
<dbReference type="PATRIC" id="fig|927704.6.peg.3467"/>
<keyword evidence="1" id="KW-0472">Membrane</keyword>
<evidence type="ECO:0000313" key="2">
    <source>
        <dbReference type="EMBL" id="BAL84704.1"/>
    </source>
</evidence>
<geneLocation type="plasmid" evidence="2 3">
    <name>pSRC4</name>
</geneLocation>
<keyword evidence="2" id="KW-0614">Plasmid</keyword>
<organism evidence="2 3">
    <name type="scientific">Selenomonas ruminantium subsp. lactilytica (strain NBRC 103574 / TAM6421)</name>
    <dbReference type="NCBI Taxonomy" id="927704"/>
    <lineage>
        <taxon>Bacteria</taxon>
        <taxon>Bacillati</taxon>
        <taxon>Bacillota</taxon>
        <taxon>Negativicutes</taxon>
        <taxon>Selenomonadales</taxon>
        <taxon>Selenomonadaceae</taxon>
        <taxon>Selenomonas</taxon>
    </lineage>
</organism>
<keyword evidence="1" id="KW-1133">Transmembrane helix</keyword>
<dbReference type="EMBL" id="AP012294">
    <property type="protein sequence ID" value="BAL84704.1"/>
    <property type="molecule type" value="Genomic_DNA"/>
</dbReference>
<accession>I0GVB7</accession>
<evidence type="ECO:0000256" key="1">
    <source>
        <dbReference type="SAM" id="Phobius"/>
    </source>
</evidence>
<feature type="transmembrane region" description="Helical" evidence="1">
    <location>
        <begin position="17"/>
        <end position="35"/>
    </location>
</feature>
<dbReference type="AlphaFoldDB" id="I0GVB7"/>
<dbReference type="KEGG" id="sri:SELR_pSRC400530"/>
<dbReference type="RefSeq" id="WP_014426004.1">
    <property type="nucleotide sequence ID" value="NC_017069.1"/>
</dbReference>
<reference evidence="2 3" key="1">
    <citation type="submission" date="2011-10" db="EMBL/GenBank/DDBJ databases">
        <title>Whole genome sequence of Selenomonas ruminantium subsp. lactilytica TAM6421.</title>
        <authorList>
            <person name="Oguchi A."/>
            <person name="Ankai A."/>
            <person name="Kaneko J."/>
            <person name="Yamada-Narita S."/>
            <person name="Fukui S."/>
            <person name="Takahashi M."/>
            <person name="Onodera T."/>
            <person name="Kojima S."/>
            <person name="Fushimi T."/>
            <person name="Abe N."/>
            <person name="Kamio Y."/>
            <person name="Yamazaki S."/>
            <person name="Fujita N."/>
        </authorList>
    </citation>
    <scope>NUCLEOTIDE SEQUENCE [LARGE SCALE GENOMIC DNA]</scope>
    <source>
        <strain evidence="3">NBRC 103574 / TAM6421</strain>
        <plasmid evidence="2 3">pSRC4</plasmid>
    </source>
</reference>
<sequence>MNKIKQLVNWITLNSKYALMLLVAGVAFYAGFFVCQHYNKNVVEVPVEIEKTIEKTVPIEVPVEVKGDTVIRYVEKQTPSDADVEITNPAPVVSVAYNGEKTELAGNVSEKQKFENGKLQVEQKTETVLDVTPIVEREVNTAVNKAVQENTDKLNTEHQAELKQEKHKRHKREIETYLAGLGTAGLLLLF</sequence>
<dbReference type="HOGENOM" id="CLU_1427098_0_0_9"/>
<name>I0GVB7_SELRL</name>
<evidence type="ECO:0000313" key="3">
    <source>
        <dbReference type="Proteomes" id="UP000007887"/>
    </source>
</evidence>